<dbReference type="Pfam" id="PF13650">
    <property type="entry name" value="Asp_protease_2"/>
    <property type="match status" value="1"/>
</dbReference>
<evidence type="ECO:0000256" key="1">
    <source>
        <dbReference type="SAM" id="MobiDB-lite"/>
    </source>
</evidence>
<reference evidence="2" key="2">
    <citation type="submission" date="2023-06" db="EMBL/GenBank/DDBJ databases">
        <authorList>
            <consortium name="Lawrence Berkeley National Laboratory"/>
            <person name="Haridas S."/>
            <person name="Hensen N."/>
            <person name="Bonometti L."/>
            <person name="Westerberg I."/>
            <person name="Brannstrom I.O."/>
            <person name="Guillou S."/>
            <person name="Cros-Aarteil S."/>
            <person name="Calhoun S."/>
            <person name="Kuo A."/>
            <person name="Mondo S."/>
            <person name="Pangilinan J."/>
            <person name="Riley R."/>
            <person name="Labutti K."/>
            <person name="Andreopoulos B."/>
            <person name="Lipzen A."/>
            <person name="Chen C."/>
            <person name="Yanf M."/>
            <person name="Daum C."/>
            <person name="Ng V."/>
            <person name="Clum A."/>
            <person name="Steindorff A."/>
            <person name="Ohm R."/>
            <person name="Martin F."/>
            <person name="Silar P."/>
            <person name="Natvig D."/>
            <person name="Lalanne C."/>
            <person name="Gautier V."/>
            <person name="Ament-Velasquez S.L."/>
            <person name="Kruys A."/>
            <person name="Hutchinson M.I."/>
            <person name="Powell A.J."/>
            <person name="Barry K."/>
            <person name="Miller A.N."/>
            <person name="Grigoriev I.V."/>
            <person name="Debuchy R."/>
            <person name="Gladieux P."/>
            <person name="Thoren M.H."/>
            <person name="Johannesson H."/>
        </authorList>
    </citation>
    <scope>NUCLEOTIDE SEQUENCE</scope>
    <source>
        <strain evidence="2">CBS 168.71</strain>
    </source>
</reference>
<comment type="caution">
    <text evidence="2">The sequence shown here is derived from an EMBL/GenBank/DDBJ whole genome shotgun (WGS) entry which is preliminary data.</text>
</comment>
<accession>A0AAE0HEG9</accession>
<dbReference type="GeneID" id="87845096"/>
<evidence type="ECO:0000313" key="2">
    <source>
        <dbReference type="EMBL" id="KAK3295074.1"/>
    </source>
</evidence>
<dbReference type="Gene3D" id="2.40.70.10">
    <property type="entry name" value="Acid Proteases"/>
    <property type="match status" value="2"/>
</dbReference>
<proteinExistence type="predicted"/>
<name>A0AAE0HEG9_9PEZI</name>
<gene>
    <name evidence="2" type="ORF">B0H64DRAFT_476429</name>
</gene>
<dbReference type="AlphaFoldDB" id="A0AAE0HEG9"/>
<dbReference type="SUPFAM" id="SSF50630">
    <property type="entry name" value="Acid proteases"/>
    <property type="match status" value="1"/>
</dbReference>
<feature type="compositionally biased region" description="Low complexity" evidence="1">
    <location>
        <begin position="615"/>
        <end position="625"/>
    </location>
</feature>
<feature type="region of interest" description="Disordered" evidence="1">
    <location>
        <begin position="82"/>
        <end position="116"/>
    </location>
</feature>
<feature type="region of interest" description="Disordered" evidence="1">
    <location>
        <begin position="603"/>
        <end position="625"/>
    </location>
</feature>
<dbReference type="RefSeq" id="XP_062658588.1">
    <property type="nucleotide sequence ID" value="XM_062808148.1"/>
</dbReference>
<sequence length="668" mass="74779">MDFLKRWNEHRRLRDTRRKIWCQVCDHKIAASNTPQDGTTDMAFANFEEHYSNVHFGLLAEKGGEDQKREFIQVQWEAAKTHKSPTPCIKREASKSRSMSPPKRSMPRPATPPVEEADATETIKQLETMPISEEQLVAEVKGIYAGLVLVESKCIEVDNIQSSQTSSANKLEPDQRQALITLHGSLIYPHYDPSFVSQDPSASPALRKLAAKYSMPTRINNAMASTSRKAVPSALPASQKNQSFGRPSSHSTEIRDRRVCGVINGTQIRAIPDTGADESFISASFLKRLKRRQPAGPGMGIQEVEARDGPTVRLASGKTVTCTSTASIPWTFEGENRTYRLDCRVLPKCPQDLILGDGFLRLTETLTSFKHRISTTLRSLATKKLFRLNYMGHDKRRLWGHLDGDPVAALPDSGSDIMAISADYARRRGFQIDRGYDNRVMVQFADGSTAWTDGVVRDLQWEFGLTDDSKVACDFYVLENLPVDVLFNSDFVFDYNVFGQHDNSLFSYGGLLDVLDLCNIRLVGRYYRKHTKPQEEGLIDVTSPNAFSPLMVQRELARRDAIRDIMAGLPVAERASAQQAEVERQRQWEQWRAEHAQRWASTAGLGSRPLRPEPAMTAQTSQQVAAASSGRTGVLVRAGRWAWKNCKVASIPLMPLRKRVAESVVVVV</sequence>
<feature type="region of interest" description="Disordered" evidence="1">
    <location>
        <begin position="224"/>
        <end position="257"/>
    </location>
</feature>
<protein>
    <submittedName>
        <fullName evidence="2">Uncharacterized protein</fullName>
    </submittedName>
</protein>
<keyword evidence="3" id="KW-1185">Reference proteome</keyword>
<dbReference type="Proteomes" id="UP001278766">
    <property type="component" value="Unassembled WGS sequence"/>
</dbReference>
<evidence type="ECO:0000313" key="3">
    <source>
        <dbReference type="Proteomes" id="UP001278766"/>
    </source>
</evidence>
<dbReference type="EMBL" id="JAUEPN010000005">
    <property type="protein sequence ID" value="KAK3295074.1"/>
    <property type="molecule type" value="Genomic_DNA"/>
</dbReference>
<dbReference type="CDD" id="cd00303">
    <property type="entry name" value="retropepsin_like"/>
    <property type="match status" value="2"/>
</dbReference>
<reference evidence="2" key="1">
    <citation type="journal article" date="2023" name="Mol. Phylogenet. Evol.">
        <title>Genome-scale phylogeny and comparative genomics of the fungal order Sordariales.</title>
        <authorList>
            <person name="Hensen N."/>
            <person name="Bonometti L."/>
            <person name="Westerberg I."/>
            <person name="Brannstrom I.O."/>
            <person name="Guillou S."/>
            <person name="Cros-Aarteil S."/>
            <person name="Calhoun S."/>
            <person name="Haridas S."/>
            <person name="Kuo A."/>
            <person name="Mondo S."/>
            <person name="Pangilinan J."/>
            <person name="Riley R."/>
            <person name="LaButti K."/>
            <person name="Andreopoulos B."/>
            <person name="Lipzen A."/>
            <person name="Chen C."/>
            <person name="Yan M."/>
            <person name="Daum C."/>
            <person name="Ng V."/>
            <person name="Clum A."/>
            <person name="Steindorff A."/>
            <person name="Ohm R.A."/>
            <person name="Martin F."/>
            <person name="Silar P."/>
            <person name="Natvig D.O."/>
            <person name="Lalanne C."/>
            <person name="Gautier V."/>
            <person name="Ament-Velasquez S.L."/>
            <person name="Kruys A."/>
            <person name="Hutchinson M.I."/>
            <person name="Powell A.J."/>
            <person name="Barry K."/>
            <person name="Miller A.N."/>
            <person name="Grigoriev I.V."/>
            <person name="Debuchy R."/>
            <person name="Gladieux P."/>
            <person name="Hiltunen Thoren M."/>
            <person name="Johannesson H."/>
        </authorList>
    </citation>
    <scope>NUCLEOTIDE SEQUENCE</scope>
    <source>
        <strain evidence="2">CBS 168.71</strain>
    </source>
</reference>
<feature type="compositionally biased region" description="Polar residues" evidence="1">
    <location>
        <begin position="236"/>
        <end position="251"/>
    </location>
</feature>
<organism evidence="2 3">
    <name type="scientific">Chaetomium fimeti</name>
    <dbReference type="NCBI Taxonomy" id="1854472"/>
    <lineage>
        <taxon>Eukaryota</taxon>
        <taxon>Fungi</taxon>
        <taxon>Dikarya</taxon>
        <taxon>Ascomycota</taxon>
        <taxon>Pezizomycotina</taxon>
        <taxon>Sordariomycetes</taxon>
        <taxon>Sordariomycetidae</taxon>
        <taxon>Sordariales</taxon>
        <taxon>Chaetomiaceae</taxon>
        <taxon>Chaetomium</taxon>
    </lineage>
</organism>
<dbReference type="InterPro" id="IPR021109">
    <property type="entry name" value="Peptidase_aspartic_dom_sf"/>
</dbReference>